<reference evidence="1 2" key="1">
    <citation type="journal article" date="2013" name="Genome Announc.">
        <title>Draft Genome Sequences of Two Pairs of Human Intestinal Bifidobacterium longum subsp. longum Strains, 44B and 1-6B and 35B and 2-2B, Consecutively Isolated from Two Children after a 5-Year Time Period.</title>
        <authorList>
            <person name="Shkoporov A.N."/>
            <person name="Efimov B.A."/>
            <person name="Khokhlova E.V."/>
            <person name="Chaplin A.V."/>
            <person name="Kafarskaya L.I."/>
            <person name="Durkin A.S."/>
            <person name="McCorrison J."/>
            <person name="Torralba M."/>
            <person name="Gillis M."/>
            <person name="Sutton G."/>
            <person name="Weibel D.B."/>
            <person name="Nelson K.E."/>
            <person name="Smeianov V.V."/>
        </authorList>
    </citation>
    <scope>NUCLEOTIDE SEQUENCE [LARGE SCALE GENOMIC DNA]</scope>
    <source>
        <strain evidence="1 2">1-6B</strain>
    </source>
</reference>
<gene>
    <name evidence="1" type="ORF">HMPREF1313_0622</name>
</gene>
<dbReference type="AlphaFoldDB" id="A0AA87LNP9"/>
<sequence>MADGAQDERFSSGVQPLSLAVMILETMKLRRRQPRAKSRKR</sequence>
<proteinExistence type="predicted"/>
<protein>
    <submittedName>
        <fullName evidence="1">Uncharacterized protein</fullName>
    </submittedName>
</protein>
<accession>A0AA87LNP9</accession>
<dbReference type="Proteomes" id="UP000006410">
    <property type="component" value="Unassembled WGS sequence"/>
</dbReference>
<evidence type="ECO:0000313" key="1">
    <source>
        <dbReference type="EMBL" id="EIJ22485.1"/>
    </source>
</evidence>
<organism evidence="1 2">
    <name type="scientific">Bifidobacterium longum subsp. longum 1-6B</name>
    <dbReference type="NCBI Taxonomy" id="1161744"/>
    <lineage>
        <taxon>Bacteria</taxon>
        <taxon>Bacillati</taxon>
        <taxon>Actinomycetota</taxon>
        <taxon>Actinomycetes</taxon>
        <taxon>Bifidobacteriales</taxon>
        <taxon>Bifidobacteriaceae</taxon>
        <taxon>Bifidobacterium</taxon>
    </lineage>
</organism>
<name>A0AA87LNP9_BIFLL</name>
<evidence type="ECO:0000313" key="2">
    <source>
        <dbReference type="Proteomes" id="UP000006410"/>
    </source>
</evidence>
<comment type="caution">
    <text evidence="1">The sequence shown here is derived from an EMBL/GenBank/DDBJ whole genome shotgun (WGS) entry which is preliminary data.</text>
</comment>
<dbReference type="EMBL" id="AJTF01000156">
    <property type="protein sequence ID" value="EIJ22485.1"/>
    <property type="molecule type" value="Genomic_DNA"/>
</dbReference>